<reference evidence="2 3" key="1">
    <citation type="submission" date="2020-04" db="EMBL/GenBank/DDBJ databases">
        <title>Plant Genome Project.</title>
        <authorList>
            <person name="Zhang R.-G."/>
        </authorList>
    </citation>
    <scope>NUCLEOTIDE SEQUENCE [LARGE SCALE GENOMIC DNA]</scope>
    <source>
        <strain evidence="2">YNK0</strain>
        <tissue evidence="2">Leaf</tissue>
    </source>
</reference>
<protein>
    <submittedName>
        <fullName evidence="2">Uncharacterized protein</fullName>
    </submittedName>
</protein>
<gene>
    <name evidence="2" type="ORF">HHK36_011782</name>
</gene>
<keyword evidence="3" id="KW-1185">Reference proteome</keyword>
<dbReference type="EMBL" id="JABCRI010000007">
    <property type="protein sequence ID" value="KAF8403678.1"/>
    <property type="molecule type" value="Genomic_DNA"/>
</dbReference>
<dbReference type="Proteomes" id="UP000655225">
    <property type="component" value="Unassembled WGS sequence"/>
</dbReference>
<accession>A0A835DHJ1</accession>
<organism evidence="2 3">
    <name type="scientific">Tetracentron sinense</name>
    <name type="common">Spur-leaf</name>
    <dbReference type="NCBI Taxonomy" id="13715"/>
    <lineage>
        <taxon>Eukaryota</taxon>
        <taxon>Viridiplantae</taxon>
        <taxon>Streptophyta</taxon>
        <taxon>Embryophyta</taxon>
        <taxon>Tracheophyta</taxon>
        <taxon>Spermatophyta</taxon>
        <taxon>Magnoliopsida</taxon>
        <taxon>Trochodendrales</taxon>
        <taxon>Trochodendraceae</taxon>
        <taxon>Tetracentron</taxon>
    </lineage>
</organism>
<dbReference type="OMA" id="MDAANDH"/>
<evidence type="ECO:0000313" key="2">
    <source>
        <dbReference type="EMBL" id="KAF8403678.1"/>
    </source>
</evidence>
<dbReference type="PANTHER" id="PTHR28096:SF1">
    <property type="entry name" value="PROTEIN FAF1"/>
    <property type="match status" value="1"/>
</dbReference>
<dbReference type="InterPro" id="IPR027973">
    <property type="entry name" value="FSAF1-like"/>
</dbReference>
<sequence>MTWKERKALENRRVVSLGGKPQKNQRIPLSVARVTMKKQKEREQKKSQENLVLGRFGRKLGSNTNRVAGKRKAEDRVLKSIEGHFRNGVLNVKHLVKPTSSRDIDSVTHGIGLGEKKKKKESGKKSRGKKKGGKKRH</sequence>
<dbReference type="GO" id="GO:0005730">
    <property type="term" value="C:nucleolus"/>
    <property type="evidence" value="ECO:0007669"/>
    <property type="project" value="TreeGrafter"/>
</dbReference>
<feature type="compositionally biased region" description="Basic residues" evidence="1">
    <location>
        <begin position="116"/>
        <end position="137"/>
    </location>
</feature>
<feature type="region of interest" description="Disordered" evidence="1">
    <location>
        <begin position="98"/>
        <end position="137"/>
    </location>
</feature>
<name>A0A835DHJ1_TETSI</name>
<dbReference type="Pfam" id="PF15375">
    <property type="entry name" value="FSAF1"/>
    <property type="match status" value="1"/>
</dbReference>
<evidence type="ECO:0000313" key="3">
    <source>
        <dbReference type="Proteomes" id="UP000655225"/>
    </source>
</evidence>
<comment type="caution">
    <text evidence="2">The sequence shown here is derived from an EMBL/GenBank/DDBJ whole genome shotgun (WGS) entry which is preliminary data.</text>
</comment>
<dbReference type="GO" id="GO:0000462">
    <property type="term" value="P:maturation of SSU-rRNA from tricistronic rRNA transcript (SSU-rRNA, 5.8S rRNA, LSU-rRNA)"/>
    <property type="evidence" value="ECO:0007669"/>
    <property type="project" value="TreeGrafter"/>
</dbReference>
<dbReference type="AlphaFoldDB" id="A0A835DHJ1"/>
<dbReference type="PANTHER" id="PTHR28096">
    <property type="entry name" value="PROTEIN FAF1"/>
    <property type="match status" value="1"/>
</dbReference>
<dbReference type="OrthoDB" id="5556956at2759"/>
<proteinExistence type="predicted"/>
<dbReference type="InterPro" id="IPR053030">
    <property type="entry name" value="Ribosomal_biogenesis_FAF1-like"/>
</dbReference>
<evidence type="ECO:0000256" key="1">
    <source>
        <dbReference type="SAM" id="MobiDB-lite"/>
    </source>
</evidence>